<feature type="transmembrane region" description="Helical" evidence="12">
    <location>
        <begin position="134"/>
        <end position="154"/>
    </location>
</feature>
<evidence type="ECO:0000256" key="6">
    <source>
        <dbReference type="ARBA" id="ARBA00022989"/>
    </source>
</evidence>
<feature type="region of interest" description="Disordered" evidence="11">
    <location>
        <begin position="170"/>
        <end position="198"/>
    </location>
</feature>
<evidence type="ECO:0000256" key="3">
    <source>
        <dbReference type="ARBA" id="ARBA00008783"/>
    </source>
</evidence>
<dbReference type="GO" id="GO:0035869">
    <property type="term" value="C:ciliary transition zone"/>
    <property type="evidence" value="ECO:0007669"/>
    <property type="project" value="TreeGrafter"/>
</dbReference>
<evidence type="ECO:0000313" key="14">
    <source>
        <dbReference type="Proteomes" id="UP000031036"/>
    </source>
</evidence>
<evidence type="ECO:0000256" key="5">
    <source>
        <dbReference type="ARBA" id="ARBA00022794"/>
    </source>
</evidence>
<evidence type="ECO:0000256" key="9">
    <source>
        <dbReference type="ARBA" id="ARBA00023273"/>
    </source>
</evidence>
<evidence type="ECO:0000256" key="2">
    <source>
        <dbReference type="ARBA" id="ARBA00004141"/>
    </source>
</evidence>
<name>A0A0B2UID7_TOXCA</name>
<dbReference type="PANTHER" id="PTHR28388">
    <property type="entry name" value="TRANSMEMBRANE PROTEIN 237"/>
    <property type="match status" value="1"/>
</dbReference>
<evidence type="ECO:0000256" key="8">
    <source>
        <dbReference type="ARBA" id="ARBA00023136"/>
    </source>
</evidence>
<evidence type="ECO:0000256" key="12">
    <source>
        <dbReference type="SAM" id="Phobius"/>
    </source>
</evidence>
<comment type="subcellular location">
    <subcellularLocation>
        <location evidence="1">Cell projection</location>
        <location evidence="1">Cilium</location>
    </subcellularLocation>
    <subcellularLocation>
        <location evidence="2">Membrane</location>
        <topology evidence="2">Multi-pass membrane protein</topology>
    </subcellularLocation>
</comment>
<organism evidence="13 14">
    <name type="scientific">Toxocara canis</name>
    <name type="common">Canine roundworm</name>
    <dbReference type="NCBI Taxonomy" id="6265"/>
    <lineage>
        <taxon>Eukaryota</taxon>
        <taxon>Metazoa</taxon>
        <taxon>Ecdysozoa</taxon>
        <taxon>Nematoda</taxon>
        <taxon>Chromadorea</taxon>
        <taxon>Rhabditida</taxon>
        <taxon>Spirurina</taxon>
        <taxon>Ascaridomorpha</taxon>
        <taxon>Ascaridoidea</taxon>
        <taxon>Toxocaridae</taxon>
        <taxon>Toxocara</taxon>
    </lineage>
</organism>
<keyword evidence="8 12" id="KW-0472">Membrane</keyword>
<evidence type="ECO:0000256" key="4">
    <source>
        <dbReference type="ARBA" id="ARBA00022692"/>
    </source>
</evidence>
<feature type="transmembrane region" description="Helical" evidence="12">
    <location>
        <begin position="101"/>
        <end position="122"/>
    </location>
</feature>
<protein>
    <submittedName>
        <fullName evidence="13">Transmembrane protein</fullName>
    </submittedName>
</protein>
<dbReference type="STRING" id="6265.A0A0B2UID7"/>
<dbReference type="OrthoDB" id="550113at2759"/>
<keyword evidence="4 12" id="KW-0812">Transmembrane</keyword>
<dbReference type="PANTHER" id="PTHR28388:SF1">
    <property type="entry name" value="TRANSMEMBRANE PROTEIN 237"/>
    <property type="match status" value="1"/>
</dbReference>
<keyword evidence="5" id="KW-0970">Cilium biogenesis/degradation</keyword>
<comment type="function">
    <text evidence="10">Component of the transition zone in primary cilia. Required for ciliogenesis.</text>
</comment>
<comment type="caution">
    <text evidence="13">The sequence shown here is derived from an EMBL/GenBank/DDBJ whole genome shotgun (WGS) entry which is preliminary data.</text>
</comment>
<feature type="region of interest" description="Disordered" evidence="11">
    <location>
        <begin position="1"/>
        <end position="42"/>
    </location>
</feature>
<keyword evidence="9" id="KW-0966">Cell projection</keyword>
<gene>
    <name evidence="13" type="primary">TMEM237</name>
    <name evidence="13" type="ORF">Tcan_17337</name>
</gene>
<dbReference type="GO" id="GO:0016020">
    <property type="term" value="C:membrane"/>
    <property type="evidence" value="ECO:0007669"/>
    <property type="project" value="UniProtKB-SubCell"/>
</dbReference>
<feature type="compositionally biased region" description="Basic and acidic residues" evidence="11">
    <location>
        <begin position="7"/>
        <end position="22"/>
    </location>
</feature>
<evidence type="ECO:0000313" key="13">
    <source>
        <dbReference type="EMBL" id="KHN70831.1"/>
    </source>
</evidence>
<dbReference type="InterPro" id="IPR029409">
    <property type="entry name" value="TMEM237"/>
</dbReference>
<feature type="compositionally biased region" description="Polar residues" evidence="11">
    <location>
        <begin position="23"/>
        <end position="42"/>
    </location>
</feature>
<evidence type="ECO:0000256" key="7">
    <source>
        <dbReference type="ARBA" id="ARBA00023069"/>
    </source>
</evidence>
<dbReference type="EMBL" id="JPKZ01022848">
    <property type="protein sequence ID" value="KHN70831.1"/>
    <property type="molecule type" value="Genomic_DNA"/>
</dbReference>
<accession>A0A0B2UID7</accession>
<evidence type="ECO:0000256" key="10">
    <source>
        <dbReference type="ARBA" id="ARBA00025631"/>
    </source>
</evidence>
<reference evidence="13 14" key="1">
    <citation type="submission" date="2014-11" db="EMBL/GenBank/DDBJ databases">
        <title>Genetic blueprint of the zoonotic pathogen Toxocara canis.</title>
        <authorList>
            <person name="Zhu X.-Q."/>
            <person name="Korhonen P.K."/>
            <person name="Cai H."/>
            <person name="Young N.D."/>
            <person name="Nejsum P."/>
            <person name="von Samson-Himmelstjerna G."/>
            <person name="Boag P.R."/>
            <person name="Tan P."/>
            <person name="Li Q."/>
            <person name="Min J."/>
            <person name="Yang Y."/>
            <person name="Wang X."/>
            <person name="Fang X."/>
            <person name="Hall R.S."/>
            <person name="Hofmann A."/>
            <person name="Sternberg P.W."/>
            <person name="Jex A.R."/>
            <person name="Gasser R.B."/>
        </authorList>
    </citation>
    <scope>NUCLEOTIDE SEQUENCE [LARGE SCALE GENOMIC DNA]</scope>
    <source>
        <strain evidence="13">PN_DK_2014</strain>
    </source>
</reference>
<evidence type="ECO:0000256" key="1">
    <source>
        <dbReference type="ARBA" id="ARBA00004138"/>
    </source>
</evidence>
<dbReference type="Proteomes" id="UP000031036">
    <property type="component" value="Unassembled WGS sequence"/>
</dbReference>
<comment type="similarity">
    <text evidence="3">Belongs to the TMEM237 family.</text>
</comment>
<evidence type="ECO:0000256" key="11">
    <source>
        <dbReference type="SAM" id="MobiDB-lite"/>
    </source>
</evidence>
<dbReference type="GO" id="GO:0060271">
    <property type="term" value="P:cilium assembly"/>
    <property type="evidence" value="ECO:0007669"/>
    <property type="project" value="TreeGrafter"/>
</dbReference>
<keyword evidence="6 12" id="KW-1133">Transmembrane helix</keyword>
<dbReference type="AlphaFoldDB" id="A0A0B2UID7"/>
<keyword evidence="7" id="KW-0969">Cilium</keyword>
<sequence length="198" mass="22588">MKGANDQSERQQKKFDKEKSDSNESQVNPTTSEHLQKSAANTVSQPVHDVFVQCNQSFRRTDRKRYEQMLKARKNEEEHVHNFESTEAALAVQTFFHNLSLICQGFLSGLSVAHAVFAFVFADVDTLSKGYDWIAMPVHATFYVCFVISTVSALDRHFGGHYSIGLEELQRNGEKQGQRSPHQEQKRHADKKKEATNK</sequence>
<keyword evidence="14" id="KW-1185">Reference proteome</keyword>
<proteinExistence type="inferred from homology"/>
<dbReference type="Pfam" id="PF15383">
    <property type="entry name" value="TMEM237"/>
    <property type="match status" value="1"/>
</dbReference>